<protein>
    <submittedName>
        <fullName evidence="1">Uncharacterized protein</fullName>
    </submittedName>
</protein>
<dbReference type="OrthoDB" id="4207997at2"/>
<evidence type="ECO:0000313" key="1">
    <source>
        <dbReference type="EMBL" id="EWT05707.1"/>
    </source>
</evidence>
<evidence type="ECO:0000313" key="2">
    <source>
        <dbReference type="Proteomes" id="UP000019494"/>
    </source>
</evidence>
<organism evidence="1 2">
    <name type="scientific">Intrasporangium chromatireducens Q5-1</name>
    <dbReference type="NCBI Taxonomy" id="584657"/>
    <lineage>
        <taxon>Bacteria</taxon>
        <taxon>Bacillati</taxon>
        <taxon>Actinomycetota</taxon>
        <taxon>Actinomycetes</taxon>
        <taxon>Micrococcales</taxon>
        <taxon>Intrasporangiaceae</taxon>
        <taxon>Intrasporangium</taxon>
    </lineage>
</organism>
<sequence length="89" mass="9686">MQTTPDECTTATDEPTAHLWVGAALVGMGQGRTRRAEHAARTGRHVLSAATRIEVLEVYCSRCRVAYDDHAATWPCTGPAPRSSVHLVR</sequence>
<gene>
    <name evidence="1" type="ORF">N864_02895</name>
</gene>
<name>W9GKR1_9MICO</name>
<accession>W9GKR1</accession>
<reference evidence="2" key="1">
    <citation type="submission" date="2013-08" db="EMBL/GenBank/DDBJ databases">
        <title>Intrasporangium oryzae NRRL B-24470.</title>
        <authorList>
            <person name="Liu H."/>
            <person name="Wang G."/>
        </authorList>
    </citation>
    <scope>NUCLEOTIDE SEQUENCE [LARGE SCALE GENOMIC DNA]</scope>
    <source>
        <strain evidence="2">Q5-1</strain>
    </source>
</reference>
<comment type="caution">
    <text evidence="1">The sequence shown here is derived from an EMBL/GenBank/DDBJ whole genome shotgun (WGS) entry which is preliminary data.</text>
</comment>
<dbReference type="EMBL" id="AWQS01000093">
    <property type="protein sequence ID" value="EWT05707.1"/>
    <property type="molecule type" value="Genomic_DNA"/>
</dbReference>
<dbReference type="Proteomes" id="UP000019494">
    <property type="component" value="Unassembled WGS sequence"/>
</dbReference>
<dbReference type="RefSeq" id="WP_034716959.1">
    <property type="nucleotide sequence ID" value="NZ_AWQS01000093.1"/>
</dbReference>
<keyword evidence="2" id="KW-1185">Reference proteome</keyword>
<proteinExistence type="predicted"/>
<dbReference type="AlphaFoldDB" id="W9GKR1"/>